<keyword evidence="3" id="KW-1185">Reference proteome</keyword>
<organism evidence="2 3">
    <name type="scientific">Acinetobacter johnsonii</name>
    <dbReference type="NCBI Taxonomy" id="40214"/>
    <lineage>
        <taxon>Bacteria</taxon>
        <taxon>Pseudomonadati</taxon>
        <taxon>Pseudomonadota</taxon>
        <taxon>Gammaproteobacteria</taxon>
        <taxon>Moraxellales</taxon>
        <taxon>Moraxellaceae</taxon>
        <taxon>Acinetobacter</taxon>
    </lineage>
</organism>
<evidence type="ECO:0008006" key="4">
    <source>
        <dbReference type="Google" id="ProtNLM"/>
    </source>
</evidence>
<dbReference type="AlphaFoldDB" id="A0AAJ6LFZ1"/>
<proteinExistence type="predicted"/>
<dbReference type="Proteomes" id="UP001244586">
    <property type="component" value="Chromosome"/>
</dbReference>
<gene>
    <name evidence="2" type="ORF">QBJ73_05200</name>
</gene>
<sequence>MKYGLLIAGLLSTCALAVTQTQAAASQIKSNYVASNYAKTKYPLVFAHGMGGWIRAGTDELGVDYSQTA</sequence>
<evidence type="ECO:0000313" key="3">
    <source>
        <dbReference type="Proteomes" id="UP001244586"/>
    </source>
</evidence>
<evidence type="ECO:0000256" key="1">
    <source>
        <dbReference type="SAM" id="SignalP"/>
    </source>
</evidence>
<dbReference type="RefSeq" id="WP_005401332.1">
    <property type="nucleotide sequence ID" value="NZ_CP068206.1"/>
</dbReference>
<reference evidence="2 3" key="1">
    <citation type="submission" date="2023-04" db="EMBL/GenBank/DDBJ databases">
        <title>Acinetobacter johnsonii isolate AYTCM encoding NDM-1, OXA-58 and PER-1.</title>
        <authorList>
            <person name="Tian C."/>
            <person name="Wang S."/>
            <person name="Fan X."/>
            <person name="Xia D."/>
        </authorList>
    </citation>
    <scope>NUCLEOTIDE SEQUENCE [LARGE SCALE GENOMIC DNA]</scope>
    <source>
        <strain evidence="2 3">AYTCM</strain>
    </source>
</reference>
<name>A0AAJ6LFZ1_ACIJO</name>
<evidence type="ECO:0000313" key="2">
    <source>
        <dbReference type="EMBL" id="WMG18984.1"/>
    </source>
</evidence>
<feature type="chain" id="PRO_5042598350" description="Lipase" evidence="1">
    <location>
        <begin position="18"/>
        <end position="69"/>
    </location>
</feature>
<protein>
    <recommendedName>
        <fullName evidence="4">Lipase</fullName>
    </recommendedName>
</protein>
<dbReference type="EMBL" id="CP121776">
    <property type="protein sequence ID" value="WMG18984.1"/>
    <property type="molecule type" value="Genomic_DNA"/>
</dbReference>
<keyword evidence="1" id="KW-0732">Signal</keyword>
<feature type="signal peptide" evidence="1">
    <location>
        <begin position="1"/>
        <end position="17"/>
    </location>
</feature>
<accession>A0AAJ6LFZ1</accession>